<organism evidence="3 4">
    <name type="scientific">Phaeosphaeria nodorum (strain SN15 / ATCC MYA-4574 / FGSC 10173)</name>
    <name type="common">Glume blotch fungus</name>
    <name type="synonym">Parastagonospora nodorum</name>
    <dbReference type="NCBI Taxonomy" id="321614"/>
    <lineage>
        <taxon>Eukaryota</taxon>
        <taxon>Fungi</taxon>
        <taxon>Dikarya</taxon>
        <taxon>Ascomycota</taxon>
        <taxon>Pezizomycotina</taxon>
        <taxon>Dothideomycetes</taxon>
        <taxon>Pleosporomycetidae</taxon>
        <taxon>Pleosporales</taxon>
        <taxon>Pleosporineae</taxon>
        <taxon>Phaeosphaeriaceae</taxon>
        <taxon>Parastagonospora</taxon>
    </lineage>
</organism>
<dbReference type="Proteomes" id="UP000663193">
    <property type="component" value="Chromosome 4"/>
</dbReference>
<feature type="compositionally biased region" description="Low complexity" evidence="1">
    <location>
        <begin position="120"/>
        <end position="137"/>
    </location>
</feature>
<dbReference type="EMBL" id="CP069026">
    <property type="protein sequence ID" value="QRC93970.1"/>
    <property type="molecule type" value="Genomic_DNA"/>
</dbReference>
<dbReference type="SUPFAM" id="SSF46934">
    <property type="entry name" value="UBA-like"/>
    <property type="match status" value="1"/>
</dbReference>
<dbReference type="InterPro" id="IPR009060">
    <property type="entry name" value="UBA-like_sf"/>
</dbReference>
<dbReference type="InterPro" id="IPR015940">
    <property type="entry name" value="UBA"/>
</dbReference>
<feature type="domain" description="UBA" evidence="2">
    <location>
        <begin position="1141"/>
        <end position="1185"/>
    </location>
</feature>
<protein>
    <recommendedName>
        <fullName evidence="2">UBA domain-containing protein</fullName>
    </recommendedName>
</protein>
<dbReference type="PROSITE" id="PS50030">
    <property type="entry name" value="UBA"/>
    <property type="match status" value="1"/>
</dbReference>
<dbReference type="VEuPathDB" id="FungiDB:JI435_155430"/>
<feature type="region of interest" description="Disordered" evidence="1">
    <location>
        <begin position="1048"/>
        <end position="1070"/>
    </location>
</feature>
<keyword evidence="4" id="KW-1185">Reference proteome</keyword>
<feature type="compositionally biased region" description="Polar residues" evidence="1">
    <location>
        <begin position="138"/>
        <end position="153"/>
    </location>
</feature>
<sequence>MSETCQMFESENAAPTKSPPLQHLILLQSSDRPYSLASLKVQATETKSSRIRTSWQSPKENVLISTCKRRMSSLKKRGYRRSGTILHAVPGTTACATALICDEQDMTALQHQDVGSRSKATSANTSPTLTSSNTSATGTSRGNGSPATSNQPFQPKELKAYLSNKSLKDSIGIYKYGKIQWQQTNPRQLGNNTRNYGVEDKTTKPRIQVVIPAWIRERPLPALPFFETASEHHSAAASFDNVQDVSPPSSGSKFFMRNSVVSPLNQTQPLSFGQFQRSMSRVVRSTPVRAPRQNYPTSKHSGSSVDSHDSDTTSVYTDDSSETSIEPDSPRPNPIEMHRYSIQNPVAAGVFDSPRASVRQHIPPPTTSRISKYPHHPPIEQDLAFQPTCSLRRSRNTPGSLSRQSTKNERSSKRSNSRRCLITPNGAIDRAISRSTSRQRSNSIRSASPTLSEAENELEEELVFLGANTQVSVTLQDSRGLEGSAMQEPRIVSGKETQETATKFVDSDPTNSLDVETSATPPPVVPRKSSKRNASCEGMYRLSHLPRSHIASQMEKGRSAAKTQRLRITIPEYKRIDDAIRLSPVPVPAKSIKRIITPSCAESVILNIYRSLDNLEDLFATAVVNKGFFRVFERHELDLIRATLKKMSPPAWEYREIAFPGHDLLHDEDLEMTRPQEEYTPRSYLQLQKHDMHTMRSIKFFIREKCQSYIRPEMATALISSDRLEAARVDDALWRIWTFCKIFGSGKGREDDIVAQQDWLKGGPMVHQQACTFSITSSDYMNSTLISAPESFAKGNGGGLTAEQLFDMIELWNCLKALLHDFSNHTAQARECGVYEKTDIRGGDIGGEESMLEEWCSYVLTFGLSAVLGLASSSHQEPESPFKSAAQQGWMEWNPPVAGNTRRYFLQEAASRVYEEKIARTFAAHSTRKFQRECQMSKARCQNFPAELRQRRVDTTDMPRLSFSQERPMSEWSTTIGGATVPHPDASREAVSYVPRVRSALAQELTASIAELPPGRMPSPPITRSVAQPLLPTPPPSVVPSICDRNSTAMSMPSIDEYPAHHRPEPLNQNTPSLIDHPVFRHNHTITPSNLGPSQYSEKEQYEYQGHSRQSSCGSHDSGDHPAFQQHPKQHSILASAAHENTAEKAIYRIVDMGFTADEAREALRITDLGDGLKVNRAVGLLLSRKR</sequence>
<evidence type="ECO:0000313" key="4">
    <source>
        <dbReference type="Proteomes" id="UP000663193"/>
    </source>
</evidence>
<dbReference type="CDD" id="cd14291">
    <property type="entry name" value="UBA1_NUB1_like"/>
    <property type="match status" value="1"/>
</dbReference>
<evidence type="ECO:0000256" key="1">
    <source>
        <dbReference type="SAM" id="MobiDB-lite"/>
    </source>
</evidence>
<feature type="compositionally biased region" description="Polar residues" evidence="1">
    <location>
        <begin position="433"/>
        <end position="450"/>
    </location>
</feature>
<accession>A0A7U2EVP6</accession>
<evidence type="ECO:0000259" key="2">
    <source>
        <dbReference type="PROSITE" id="PS50030"/>
    </source>
</evidence>
<feature type="region of interest" description="Disordered" evidence="1">
    <location>
        <begin position="505"/>
        <end position="533"/>
    </location>
</feature>
<feature type="compositionally biased region" description="Polar residues" evidence="1">
    <location>
        <begin position="508"/>
        <end position="519"/>
    </location>
</feature>
<name>A0A7U2EVP6_PHANO</name>
<reference evidence="4" key="1">
    <citation type="journal article" date="2021" name="BMC Genomics">
        <title>Chromosome-level genome assembly and manually-curated proteome of model necrotroph Parastagonospora nodorum Sn15 reveals a genome-wide trove of candidate effector homologs, and redundancy of virulence-related functions within an accessory chromosome.</title>
        <authorList>
            <person name="Bertazzoni S."/>
            <person name="Jones D.A.B."/>
            <person name="Phan H.T."/>
            <person name="Tan K.-C."/>
            <person name="Hane J.K."/>
        </authorList>
    </citation>
    <scope>NUCLEOTIDE SEQUENCE [LARGE SCALE GENOMIC DNA]</scope>
    <source>
        <strain evidence="4">SN15 / ATCC MYA-4574 / FGSC 10173)</strain>
    </source>
</reference>
<feature type="region of interest" description="Disordered" evidence="1">
    <location>
        <begin position="272"/>
        <end position="337"/>
    </location>
</feature>
<dbReference type="Gene3D" id="1.10.8.10">
    <property type="entry name" value="DNA helicase RuvA subunit, C-terminal domain"/>
    <property type="match status" value="1"/>
</dbReference>
<feature type="region of interest" description="Disordered" evidence="1">
    <location>
        <begin position="112"/>
        <end position="155"/>
    </location>
</feature>
<dbReference type="AlphaFoldDB" id="A0A7U2EVP6"/>
<dbReference type="OrthoDB" id="5376710at2759"/>
<feature type="region of interest" description="Disordered" evidence="1">
    <location>
        <begin position="353"/>
        <end position="453"/>
    </location>
</feature>
<feature type="compositionally biased region" description="Polar residues" evidence="1">
    <location>
        <begin position="1085"/>
        <end position="1096"/>
    </location>
</feature>
<gene>
    <name evidence="3" type="ORF">JI435_155430</name>
</gene>
<feature type="compositionally biased region" description="Low complexity" evidence="1">
    <location>
        <begin position="312"/>
        <end position="324"/>
    </location>
</feature>
<proteinExistence type="predicted"/>
<evidence type="ECO:0000313" key="3">
    <source>
        <dbReference type="EMBL" id="QRC93970.1"/>
    </source>
</evidence>
<feature type="region of interest" description="Disordered" evidence="1">
    <location>
        <begin position="1083"/>
        <end position="1129"/>
    </location>
</feature>
<feature type="compositionally biased region" description="Polar residues" evidence="1">
    <location>
        <begin position="387"/>
        <end position="405"/>
    </location>
</feature>